<dbReference type="Proteomes" id="UP000199754">
    <property type="component" value="Chromosome"/>
</dbReference>
<organism evidence="1 2">
    <name type="scientific">Pseudosulfitobacter pseudonitzschiae</name>
    <dbReference type="NCBI Taxonomy" id="1402135"/>
    <lineage>
        <taxon>Bacteria</taxon>
        <taxon>Pseudomonadati</taxon>
        <taxon>Pseudomonadota</taxon>
        <taxon>Alphaproteobacteria</taxon>
        <taxon>Rhodobacterales</taxon>
        <taxon>Roseobacteraceae</taxon>
        <taxon>Pseudosulfitobacter</taxon>
    </lineage>
</organism>
<evidence type="ECO:0000313" key="2">
    <source>
        <dbReference type="Proteomes" id="UP000199754"/>
    </source>
</evidence>
<dbReference type="NCBIfam" id="TIGR01563">
    <property type="entry name" value="gp16_SPP1"/>
    <property type="match status" value="1"/>
</dbReference>
<dbReference type="AlphaFoldDB" id="A0A221K1J6"/>
<dbReference type="KEGG" id="spse:SULPSESMR1_02038"/>
<gene>
    <name evidence="1" type="ORF">SULPSESMR1_02038</name>
</gene>
<dbReference type="RefSeq" id="WP_089420696.1">
    <property type="nucleotide sequence ID" value="NZ_CP022415.1"/>
</dbReference>
<dbReference type="Gene3D" id="2.40.10.270">
    <property type="entry name" value="Bacteriophage SPP1 head-tail adaptor protein"/>
    <property type="match status" value="1"/>
</dbReference>
<dbReference type="InterPro" id="IPR008767">
    <property type="entry name" value="Phage_SPP1_head-tail_adaptor"/>
</dbReference>
<dbReference type="InterPro" id="IPR038666">
    <property type="entry name" value="SSP1_head-tail_sf"/>
</dbReference>
<evidence type="ECO:0000313" key="1">
    <source>
        <dbReference type="EMBL" id="ASM72841.1"/>
    </source>
</evidence>
<reference evidence="1 2" key="1">
    <citation type="submission" date="2017-07" db="EMBL/GenBank/DDBJ databases">
        <title>Genome Sequence of Sulfitobacter pseudonitzschiae Strain SMR1 Isolated from a culture of the Diatom Skeletonema marinoi.</title>
        <authorList>
            <person name="Topel M."/>
            <person name="Pinder M.I.M."/>
            <person name="Johansson O.N."/>
            <person name="Kourtchenko O."/>
            <person name="Godhe A."/>
            <person name="Clarke A.K."/>
        </authorList>
    </citation>
    <scope>NUCLEOTIDE SEQUENCE [LARGE SCALE GENOMIC DNA]</scope>
    <source>
        <strain evidence="1 2">SMR1</strain>
    </source>
</reference>
<dbReference type="EMBL" id="CP022415">
    <property type="protein sequence ID" value="ASM72841.1"/>
    <property type="molecule type" value="Genomic_DNA"/>
</dbReference>
<protein>
    <submittedName>
        <fullName evidence="1">Phage head-tail joining protein</fullName>
    </submittedName>
</protein>
<dbReference type="Pfam" id="PF05521">
    <property type="entry name" value="Phage_HCP"/>
    <property type="match status" value="1"/>
</dbReference>
<sequence length="113" mass="12859">MVLNAGNLDRRVQFHRSVLVDDGFSESEEWQDHGTPVYASKRDISDAERLSAGQVQATITTRFVVRWSSFTADLNPTDRLTCEGREYNITGIKEVPDQRRRMLELTCAARADL</sequence>
<proteinExistence type="predicted"/>
<accession>A0A221K1J6</accession>
<dbReference type="OrthoDB" id="7998779at2"/>
<keyword evidence="2" id="KW-1185">Reference proteome</keyword>
<name>A0A221K1J6_9RHOB</name>